<protein>
    <submittedName>
        <fullName evidence="1">Uncharacterized protein</fullName>
    </submittedName>
</protein>
<proteinExistence type="predicted"/>
<dbReference type="OrthoDB" id="3237937at2759"/>
<evidence type="ECO:0000313" key="1">
    <source>
        <dbReference type="EMBL" id="KIO25399.1"/>
    </source>
</evidence>
<reference evidence="2" key="2">
    <citation type="submission" date="2015-01" db="EMBL/GenBank/DDBJ databases">
        <title>Evolutionary Origins and Diversification of the Mycorrhizal Mutualists.</title>
        <authorList>
            <consortium name="DOE Joint Genome Institute"/>
            <consortium name="Mycorrhizal Genomics Consortium"/>
            <person name="Kohler A."/>
            <person name="Kuo A."/>
            <person name="Nagy L.G."/>
            <person name="Floudas D."/>
            <person name="Copeland A."/>
            <person name="Barry K.W."/>
            <person name="Cichocki N."/>
            <person name="Veneault-Fourrey C."/>
            <person name="LaButti K."/>
            <person name="Lindquist E.A."/>
            <person name="Lipzen A."/>
            <person name="Lundell T."/>
            <person name="Morin E."/>
            <person name="Murat C."/>
            <person name="Riley R."/>
            <person name="Ohm R."/>
            <person name="Sun H."/>
            <person name="Tunlid A."/>
            <person name="Henrissat B."/>
            <person name="Grigoriev I.V."/>
            <person name="Hibbett D.S."/>
            <person name="Martin F."/>
        </authorList>
    </citation>
    <scope>NUCLEOTIDE SEQUENCE [LARGE SCALE GENOMIC DNA]</scope>
    <source>
        <strain evidence="2">MUT 4182</strain>
    </source>
</reference>
<sequence>MSVPKILLPWATQFILLKLFEIDDDLQFSEQLLGQAFDLGISALFIWPPPTNKVLANALVALTVSLEIDVDEEDALIADKSWAIGSMVRVICQRISVILGHKAVSSVEGVPSDRMNRACRLILPIIELCETRTEAIAESHRVLAALTPQVVQRASSLQGNQTGTAVRAYTERWTAKVSELLSSQDQSERLIAMCPTVPAVWEEIKAENVIFGAEVIQCLAELTNEYAGLLTRQIPGASVPIKNLKGNIRASSALIAQGGYQVEKEEQAKGMLQALNVLLQHKALETDSSVEKTELFGGRRCRVVEREEWEPSNLLEGQNRTDNEHSR</sequence>
<evidence type="ECO:0000313" key="2">
    <source>
        <dbReference type="Proteomes" id="UP000054248"/>
    </source>
</evidence>
<dbReference type="HOGENOM" id="CLU_850440_0_0_1"/>
<keyword evidence="2" id="KW-1185">Reference proteome</keyword>
<reference evidence="1 2" key="1">
    <citation type="submission" date="2014-04" db="EMBL/GenBank/DDBJ databases">
        <authorList>
            <consortium name="DOE Joint Genome Institute"/>
            <person name="Kuo A."/>
            <person name="Girlanda M."/>
            <person name="Perotto S."/>
            <person name="Kohler A."/>
            <person name="Nagy L.G."/>
            <person name="Floudas D."/>
            <person name="Copeland A."/>
            <person name="Barry K.W."/>
            <person name="Cichocki N."/>
            <person name="Veneault-Fourrey C."/>
            <person name="LaButti K."/>
            <person name="Lindquist E.A."/>
            <person name="Lipzen A."/>
            <person name="Lundell T."/>
            <person name="Morin E."/>
            <person name="Murat C."/>
            <person name="Sun H."/>
            <person name="Tunlid A."/>
            <person name="Henrissat B."/>
            <person name="Grigoriev I.V."/>
            <person name="Hibbett D.S."/>
            <person name="Martin F."/>
            <person name="Nordberg H.P."/>
            <person name="Cantor M.N."/>
            <person name="Hua S.X."/>
        </authorList>
    </citation>
    <scope>NUCLEOTIDE SEQUENCE [LARGE SCALE GENOMIC DNA]</scope>
    <source>
        <strain evidence="1 2">MUT 4182</strain>
    </source>
</reference>
<name>A0A0C3QHV7_9AGAM</name>
<dbReference type="EMBL" id="KN823043">
    <property type="protein sequence ID" value="KIO25399.1"/>
    <property type="molecule type" value="Genomic_DNA"/>
</dbReference>
<dbReference type="Proteomes" id="UP000054248">
    <property type="component" value="Unassembled WGS sequence"/>
</dbReference>
<dbReference type="AlphaFoldDB" id="A0A0C3QHV7"/>
<organism evidence="1 2">
    <name type="scientific">Tulasnella calospora MUT 4182</name>
    <dbReference type="NCBI Taxonomy" id="1051891"/>
    <lineage>
        <taxon>Eukaryota</taxon>
        <taxon>Fungi</taxon>
        <taxon>Dikarya</taxon>
        <taxon>Basidiomycota</taxon>
        <taxon>Agaricomycotina</taxon>
        <taxon>Agaricomycetes</taxon>
        <taxon>Cantharellales</taxon>
        <taxon>Tulasnellaceae</taxon>
        <taxon>Tulasnella</taxon>
    </lineage>
</organism>
<accession>A0A0C3QHV7</accession>
<gene>
    <name evidence="1" type="ORF">M407DRAFT_25302</name>
</gene>